<gene>
    <name evidence="1" type="ORF">HDA44_006752</name>
</gene>
<proteinExistence type="predicted"/>
<name>A0A841DZK9_9ACTN</name>
<evidence type="ECO:0000313" key="2">
    <source>
        <dbReference type="Proteomes" id="UP000558997"/>
    </source>
</evidence>
<dbReference type="AlphaFoldDB" id="A0A841DZK9"/>
<dbReference type="Proteomes" id="UP000558997">
    <property type="component" value="Unassembled WGS sequence"/>
</dbReference>
<reference evidence="1 2" key="1">
    <citation type="submission" date="2020-08" db="EMBL/GenBank/DDBJ databases">
        <title>Sequencing the genomes of 1000 actinobacteria strains.</title>
        <authorList>
            <person name="Klenk H.-P."/>
        </authorList>
    </citation>
    <scope>NUCLEOTIDE SEQUENCE [LARGE SCALE GENOMIC DNA]</scope>
    <source>
        <strain evidence="1 2">DSM 17294</strain>
    </source>
</reference>
<dbReference type="EMBL" id="JACHNF010000001">
    <property type="protein sequence ID" value="MBB5983411.1"/>
    <property type="molecule type" value="Genomic_DNA"/>
</dbReference>
<comment type="caution">
    <text evidence="1">The sequence shown here is derived from an EMBL/GenBank/DDBJ whole genome shotgun (WGS) entry which is preliminary data.</text>
</comment>
<organism evidence="1 2">
    <name type="scientific">Kribbella solani</name>
    <dbReference type="NCBI Taxonomy" id="236067"/>
    <lineage>
        <taxon>Bacteria</taxon>
        <taxon>Bacillati</taxon>
        <taxon>Actinomycetota</taxon>
        <taxon>Actinomycetes</taxon>
        <taxon>Propionibacteriales</taxon>
        <taxon>Kribbellaceae</taxon>
        <taxon>Kribbella</taxon>
    </lineage>
</organism>
<keyword evidence="2" id="KW-1185">Reference proteome</keyword>
<accession>A0A841DZK9</accession>
<dbReference type="RefSeq" id="WP_184841395.1">
    <property type="nucleotide sequence ID" value="NZ_BAAAVN010000023.1"/>
</dbReference>
<sequence length="378" mass="41030">MPRRATRRNPGRGGGVCWNMTFEADLRGPKVPLPGGPTRWIGDSFRLLTEYFGTEALRRPAVVPEEFVPAGYDGSDAAARELCVRVCERMGVQPEQVHFSFRLEKVTEAAELLGSVMLDDYLDPDHPLSKDAAPGDRAAVRTHSNRLGIASFEQVDRIIQAELTSGQGDDGEQLLPFLVRRLGAAEFGAELVHCLLAAAASDQGAGRTTYAPPVVRPGPALGRWVDLAADCPGVDPIPGHCAVLLRSDILADPLKLLAAVSHELSHELLSRPAPPWATGPLEEPLTDLCALFHGFGIVLVNAAVDETTLDGEWVHTSGYLGENAVAEALALYRFEQHRLRHDGRLVPDWHQALDPVPRARFVSRLDELIGGPPTVLGW</sequence>
<protein>
    <submittedName>
        <fullName evidence="1">Uncharacterized protein</fullName>
    </submittedName>
</protein>
<evidence type="ECO:0000313" key="1">
    <source>
        <dbReference type="EMBL" id="MBB5983411.1"/>
    </source>
</evidence>